<keyword evidence="4" id="KW-1185">Reference proteome</keyword>
<evidence type="ECO:0000256" key="1">
    <source>
        <dbReference type="ARBA" id="ARBA00038154"/>
    </source>
</evidence>
<feature type="domain" description="BRO1" evidence="2">
    <location>
        <begin position="2"/>
        <end position="372"/>
    </location>
</feature>
<dbReference type="PANTHER" id="PTHR23030:SF39">
    <property type="entry name" value="PROGRAMMED CELL DEATH 6-INTERACTING PROTEIN"/>
    <property type="match status" value="1"/>
</dbReference>
<protein>
    <submittedName>
        <fullName evidence="3">Similar to Saccharomyces cerevisiae YOR275C RIM20 Protein involved in proteolytic activation of Rim101p in response to alkaline pH</fullName>
    </submittedName>
</protein>
<organism evidence="3 4">
    <name type="scientific">Maudiozyma barnettii</name>
    <dbReference type="NCBI Taxonomy" id="61262"/>
    <lineage>
        <taxon>Eukaryota</taxon>
        <taxon>Fungi</taxon>
        <taxon>Dikarya</taxon>
        <taxon>Ascomycota</taxon>
        <taxon>Saccharomycotina</taxon>
        <taxon>Saccharomycetes</taxon>
        <taxon>Saccharomycetales</taxon>
        <taxon>Saccharomycetaceae</taxon>
        <taxon>Maudiozyma</taxon>
    </lineage>
</organism>
<evidence type="ECO:0000313" key="3">
    <source>
        <dbReference type="EMBL" id="CAB4252908.1"/>
    </source>
</evidence>
<dbReference type="InterPro" id="IPR025304">
    <property type="entry name" value="ALIX_V_dom"/>
</dbReference>
<dbReference type="Gene3D" id="1.20.140.50">
    <property type="entry name" value="alix/aip1 like domains"/>
    <property type="match status" value="1"/>
</dbReference>
<dbReference type="OrthoDB" id="64867at2759"/>
<dbReference type="GeneID" id="64856049"/>
<dbReference type="SMART" id="SM01041">
    <property type="entry name" value="BRO1"/>
    <property type="match status" value="1"/>
</dbReference>
<proteinExistence type="inferred from homology"/>
<name>A0A8H2VCW8_9SACH</name>
<dbReference type="InterPro" id="IPR038499">
    <property type="entry name" value="BRO1_sf"/>
</dbReference>
<dbReference type="AlphaFoldDB" id="A0A8H2VCW8"/>
<comment type="caution">
    <text evidence="3">The sequence shown here is derived from an EMBL/GenBank/DDBJ whole genome shotgun (WGS) entry which is preliminary data.</text>
</comment>
<evidence type="ECO:0000313" key="4">
    <source>
        <dbReference type="Proteomes" id="UP000644660"/>
    </source>
</evidence>
<dbReference type="Proteomes" id="UP000644660">
    <property type="component" value="Unassembled WGS sequence"/>
</dbReference>
<dbReference type="InterPro" id="IPR004328">
    <property type="entry name" value="BRO1_dom"/>
</dbReference>
<evidence type="ECO:0000259" key="2">
    <source>
        <dbReference type="PROSITE" id="PS51180"/>
    </source>
</evidence>
<dbReference type="PANTHER" id="PTHR23030">
    <property type="entry name" value="PCD6 INTERACTING PROTEIN-RELATED"/>
    <property type="match status" value="1"/>
</dbReference>
<accession>A0A8H2VCW8</accession>
<dbReference type="PROSITE" id="PS51180">
    <property type="entry name" value="BRO1"/>
    <property type="match status" value="1"/>
</dbReference>
<reference evidence="3 4" key="1">
    <citation type="submission" date="2020-05" db="EMBL/GenBank/DDBJ databases">
        <authorList>
            <person name="Casaregola S."/>
            <person name="Devillers H."/>
            <person name="Grondin C."/>
        </authorList>
    </citation>
    <scope>NUCLEOTIDE SEQUENCE [LARGE SCALE GENOMIC DNA]</scope>
    <source>
        <strain evidence="3 4">CLIB 1767</strain>
    </source>
</reference>
<dbReference type="Pfam" id="PF13949">
    <property type="entry name" value="ALIX_LYPXL_bnd"/>
    <property type="match status" value="1"/>
</dbReference>
<dbReference type="RefSeq" id="XP_041404946.1">
    <property type="nucleotide sequence ID" value="XM_041549012.1"/>
</dbReference>
<dbReference type="GO" id="GO:0005768">
    <property type="term" value="C:endosome"/>
    <property type="evidence" value="ECO:0007669"/>
    <property type="project" value="TreeGrafter"/>
</dbReference>
<gene>
    <name evidence="3" type="ORF">KABA2_02S07216</name>
</gene>
<dbReference type="Pfam" id="PF03097">
    <property type="entry name" value="BRO1"/>
    <property type="match status" value="1"/>
</dbReference>
<dbReference type="Gene3D" id="1.25.40.280">
    <property type="entry name" value="alix/aip1 like domains"/>
    <property type="match status" value="1"/>
</dbReference>
<comment type="similarity">
    <text evidence="1">Belongs to the palA/RIM20 family.</text>
</comment>
<dbReference type="EMBL" id="CAEFZW010000002">
    <property type="protein sequence ID" value="CAB4252908.1"/>
    <property type="molecule type" value="Genomic_DNA"/>
</dbReference>
<sequence length="668" mass="77842">MELLGIPFKRTFQFNLGEKLSELIDSTFYQTSDTFRIDLNEISQLRDDVASNTNISLSQLELLYKYYSVLIQLQKKFPDDQISFAWCQTLSTKSNTKELKSLEWEISNVIYTLGSMYSLLARGIDISLDNLNTKYKYYQTAATLFHDVSQQNQHTAAVDKDTADALWHLMLAQGMECFWLKAMKKENIKDSMLAKLSSQVRVFYDKTLFSANRSPLINSHWIDHIKGKIKYFEAVTYYRMSLVLQEAQKWGEMVRILSHCVDLLSTCNLDTAKQFIEIVRVLLKDTAKDNDFIYLQVVPETVPQMVKPINMIELLDFYKVMNDGIQQWSGIRYFKTLLPLELIDTCNAYSERQTQYVMERIIQPIQTLNKQLEDKRTNVENSRNLTVVLIEMKDITSLEASLNNLISVYESINSKLSLMKQTLEDEAESDATLRATHGSLRWTLPVSNEVNCELYSKLSQIKEYLEQGHKTDNETREVLDMIDRDLLTTNENDYLKTSMSKKNEDPLMKEIGDVEKSRDIFLMKTREKMTTNTVLLKMIKAYRSNGEVVDQSKLETQFQEHLTIFQKDLSRVYEEKQINEKLFEQLEIYSTRSKSEGSMKRLTAKDLYNEEFNYSMGLLRQVRESINNGTQFYNDLVTSTNMLLAETEQFSDERKVAKRTLDTQLLTI</sequence>